<evidence type="ECO:0000313" key="3">
    <source>
        <dbReference type="Proteomes" id="UP001253595"/>
    </source>
</evidence>
<accession>A0ABU1V192</accession>
<keyword evidence="3" id="KW-1185">Reference proteome</keyword>
<dbReference type="Proteomes" id="UP001253595">
    <property type="component" value="Unassembled WGS sequence"/>
</dbReference>
<evidence type="ECO:0000313" key="2">
    <source>
        <dbReference type="EMBL" id="MDR7091200.1"/>
    </source>
</evidence>
<dbReference type="EMBL" id="JAVDVX010000006">
    <property type="protein sequence ID" value="MDR7091200.1"/>
    <property type="molecule type" value="Genomic_DNA"/>
</dbReference>
<feature type="signal peptide" evidence="1">
    <location>
        <begin position="1"/>
        <end position="19"/>
    </location>
</feature>
<gene>
    <name evidence="2" type="ORF">J2X05_003235</name>
</gene>
<reference evidence="2 3" key="1">
    <citation type="submission" date="2023-07" db="EMBL/GenBank/DDBJ databases">
        <title>Sorghum-associated microbial communities from plants grown in Nebraska, USA.</title>
        <authorList>
            <person name="Schachtman D."/>
        </authorList>
    </citation>
    <scope>NUCLEOTIDE SEQUENCE [LARGE SCALE GENOMIC DNA]</scope>
    <source>
        <strain evidence="2 3">BE190</strain>
    </source>
</reference>
<name>A0ABU1V192_9GAMM</name>
<feature type="chain" id="PRO_5047060748" evidence="1">
    <location>
        <begin position="20"/>
        <end position="141"/>
    </location>
</feature>
<sequence length="141" mass="15469">MAKVIMLIAALIFSGQLQAEILVIVNAQNSVSALEKKQVMDLFMGRASAFPNGQSAETLDLKTGTPLRAHFYKILTGKNEAQVDAYWATLIFAGRMSPPKQLVDEQTLIAEVARNTEAIAYVTRQALPKNVKIVTELPSHE</sequence>
<protein>
    <submittedName>
        <fullName evidence="2">ABC-type phosphate transport system substrate-binding protein</fullName>
    </submittedName>
</protein>
<comment type="caution">
    <text evidence="2">The sequence shown here is derived from an EMBL/GenBank/DDBJ whole genome shotgun (WGS) entry which is preliminary data.</text>
</comment>
<evidence type="ECO:0000256" key="1">
    <source>
        <dbReference type="SAM" id="SignalP"/>
    </source>
</evidence>
<dbReference type="SUPFAM" id="SSF53850">
    <property type="entry name" value="Periplasmic binding protein-like II"/>
    <property type="match status" value="1"/>
</dbReference>
<proteinExistence type="predicted"/>
<keyword evidence="1" id="KW-0732">Signal</keyword>
<organism evidence="2 3">
    <name type="scientific">Cellvibrio fibrivorans</name>
    <dbReference type="NCBI Taxonomy" id="126350"/>
    <lineage>
        <taxon>Bacteria</taxon>
        <taxon>Pseudomonadati</taxon>
        <taxon>Pseudomonadota</taxon>
        <taxon>Gammaproteobacteria</taxon>
        <taxon>Cellvibrionales</taxon>
        <taxon>Cellvibrionaceae</taxon>
        <taxon>Cellvibrio</taxon>
    </lineage>
</organism>
<dbReference type="Gene3D" id="3.40.190.10">
    <property type="entry name" value="Periplasmic binding protein-like II"/>
    <property type="match status" value="1"/>
</dbReference>
<dbReference type="RefSeq" id="WP_310074230.1">
    <property type="nucleotide sequence ID" value="NZ_JAVDVX010000006.1"/>
</dbReference>